<evidence type="ECO:0008006" key="4">
    <source>
        <dbReference type="Google" id="ProtNLM"/>
    </source>
</evidence>
<dbReference type="InParanoid" id="A0A0D2VNW1"/>
<feature type="region of interest" description="Disordered" evidence="1">
    <location>
        <begin position="317"/>
        <end position="347"/>
    </location>
</feature>
<dbReference type="SUPFAM" id="SSF54928">
    <property type="entry name" value="RNA-binding domain, RBD"/>
    <property type="match status" value="1"/>
</dbReference>
<evidence type="ECO:0000313" key="3">
    <source>
        <dbReference type="Proteomes" id="UP000008743"/>
    </source>
</evidence>
<dbReference type="SUPFAM" id="SSF53335">
    <property type="entry name" value="S-adenosyl-L-methionine-dependent methyltransferases"/>
    <property type="match status" value="1"/>
</dbReference>
<reference evidence="3" key="1">
    <citation type="submission" date="2011-02" db="EMBL/GenBank/DDBJ databases">
        <title>The Genome Sequence of Capsaspora owczarzaki ATCC 30864.</title>
        <authorList>
            <person name="Russ C."/>
            <person name="Cuomo C."/>
            <person name="Burger G."/>
            <person name="Gray M.W."/>
            <person name="Holland P.W.H."/>
            <person name="King N."/>
            <person name="Lang F.B.F."/>
            <person name="Roger A.J."/>
            <person name="Ruiz-Trillo I."/>
            <person name="Young S.K."/>
            <person name="Zeng Q."/>
            <person name="Gargeya S."/>
            <person name="Alvarado L."/>
            <person name="Berlin A."/>
            <person name="Chapman S.B."/>
            <person name="Chen Z."/>
            <person name="Freedman E."/>
            <person name="Gellesch M."/>
            <person name="Goldberg J."/>
            <person name="Griggs A."/>
            <person name="Gujja S."/>
            <person name="Heilman E."/>
            <person name="Heiman D."/>
            <person name="Howarth C."/>
            <person name="Mehta T."/>
            <person name="Neiman D."/>
            <person name="Pearson M."/>
            <person name="Roberts A."/>
            <person name="Saif S."/>
            <person name="Shea T."/>
            <person name="Shenoy N."/>
            <person name="Sisk P."/>
            <person name="Stolte C."/>
            <person name="Sykes S."/>
            <person name="White J."/>
            <person name="Yandava C."/>
            <person name="Haas B."/>
            <person name="Nusbaum C."/>
            <person name="Birren B."/>
        </authorList>
    </citation>
    <scope>NUCLEOTIDE SEQUENCE</scope>
    <source>
        <strain evidence="3">ATCC 30864</strain>
    </source>
</reference>
<dbReference type="GO" id="GO:0003723">
    <property type="term" value="F:RNA binding"/>
    <property type="evidence" value="ECO:0007669"/>
    <property type="project" value="TreeGrafter"/>
</dbReference>
<dbReference type="AlphaFoldDB" id="A0A0D2VNW1"/>
<evidence type="ECO:0000256" key="1">
    <source>
        <dbReference type="SAM" id="MobiDB-lite"/>
    </source>
</evidence>
<dbReference type="InterPro" id="IPR029063">
    <property type="entry name" value="SAM-dependent_MTases_sf"/>
</dbReference>
<dbReference type="eggNOG" id="KOG2187">
    <property type="taxonomic scope" value="Eukaryota"/>
</dbReference>
<dbReference type="STRING" id="595528.A0A0D2VNW1"/>
<dbReference type="InterPro" id="IPR035979">
    <property type="entry name" value="RBD_domain_sf"/>
</dbReference>
<gene>
    <name evidence="2" type="ORF">CAOG_003085</name>
</gene>
<dbReference type="PhylomeDB" id="A0A0D2VNW1"/>
<proteinExistence type="predicted"/>
<dbReference type="PANTHER" id="PTHR45904:SF2">
    <property type="entry name" value="TRNA (URACIL-5-)-METHYLTRANSFERASE HOMOLOG A"/>
    <property type="match status" value="1"/>
</dbReference>
<evidence type="ECO:0000313" key="2">
    <source>
        <dbReference type="EMBL" id="KJE92057.1"/>
    </source>
</evidence>
<dbReference type="PANTHER" id="PTHR45904">
    <property type="entry name" value="TRNA (URACIL-5-)-METHYLTRANSFERASE"/>
    <property type="match status" value="1"/>
</dbReference>
<dbReference type="EMBL" id="KE346363">
    <property type="protein sequence ID" value="KJE92057.1"/>
    <property type="molecule type" value="Genomic_DNA"/>
</dbReference>
<dbReference type="Gene3D" id="2.40.50.1070">
    <property type="match status" value="1"/>
</dbReference>
<name>A0A0D2VNW1_CAPO3</name>
<accession>A0A0D2VNW1</accession>
<dbReference type="Proteomes" id="UP000008743">
    <property type="component" value="Unassembled WGS sequence"/>
</dbReference>
<protein>
    <recommendedName>
        <fullName evidence="4">RRM domain-containing protein</fullName>
    </recommendedName>
</protein>
<organism evidence="2 3">
    <name type="scientific">Capsaspora owczarzaki (strain ATCC 30864)</name>
    <dbReference type="NCBI Taxonomy" id="595528"/>
    <lineage>
        <taxon>Eukaryota</taxon>
        <taxon>Filasterea</taxon>
        <taxon>Capsaspora</taxon>
    </lineage>
</organism>
<dbReference type="InterPro" id="IPR045850">
    <property type="entry name" value="TRM2_met"/>
</dbReference>
<dbReference type="OrthoDB" id="10250660at2759"/>
<sequence>MVLRAELNSTDDESVVRQRSAIVEANASLRITLLNVVASAAAARLAAVRSSALLGAAPALTTTAATATATATAAAGPLGRSLKPHRFDLVEPLLLSLRLLQPTRAASTAATTTTASTARGSATRVLRLITRSTLAPFHSALVNQPAHPLFGSPVRSLASQTAPINMAEPMNIDLAAAAAAAAAGTAEASSAVADTRILAEPEQQHAAASSTAPAAIESAATTEASGAAAAETETGKVIYRLKLGGFPNKGASQAVVMALVSNLKLNPIAVFKKPVYTTATVTFATPEERDHAISVLNGRTFQNSALVAEVTSDFVERVSTSDRGAKRQGKRAAEEPAGDNPEKRVRAASPEAIRIMLNDNVTPYWQKPYEEQLALKQADMLSVVKKYSSTMTAKHGKNDNWSPKEDGSLFCEMQPIRASPVLTEYRNKCEFSIGMGHDGSRNMVGFLLGAFKNGFFSLAPVDECLHVSPIAKRVASAMQTFLNTESKADGYDKVTHEGFWRQILVRDSTLGELLAVVQYAPFADSAATQTELDKLHQYFLKLKQDRTLPLTTLMTQVW</sequence>
<keyword evidence="3" id="KW-1185">Reference proteome</keyword>